<gene>
    <name evidence="1" type="ORF">Bdt_1096</name>
</gene>
<dbReference type="EMBL" id="CP002930">
    <property type="protein sequence ID" value="AFY00796.1"/>
    <property type="molecule type" value="Genomic_DNA"/>
</dbReference>
<dbReference type="Proteomes" id="UP000010074">
    <property type="component" value="Chromosome"/>
</dbReference>
<sequence>MKMWLERISKGEDAGDLSFRKDDFFSELPELANKAVTRLKQSDQQ</sequence>
<dbReference type="PATRIC" id="fig|1069642.3.peg.1081"/>
<evidence type="ECO:0000313" key="1">
    <source>
        <dbReference type="EMBL" id="AFY00796.1"/>
    </source>
</evidence>
<evidence type="ECO:0000313" key="2">
    <source>
        <dbReference type="Proteomes" id="UP000010074"/>
    </source>
</evidence>
<reference evidence="1 2" key="1">
    <citation type="journal article" date="2012" name="BMC Genomics">
        <title>Genome analysis of a simultaneously predatory and prey-independent, novel Bdellovibrio bacteriovorus from the River Tiber, supports in silico predictions of both ancient and recent lateral gene transfer from diverse bacteria.</title>
        <authorList>
            <person name="Hobley L."/>
            <person name="Lerner T.R."/>
            <person name="Williams L.E."/>
            <person name="Lambert C."/>
            <person name="Till R."/>
            <person name="Milner D.S."/>
            <person name="Basford S.M."/>
            <person name="Capeness M.J."/>
            <person name="Fenton A.K."/>
            <person name="Atterbury R.J."/>
            <person name="Harris M.A."/>
            <person name="Sockett R.E."/>
        </authorList>
    </citation>
    <scope>NUCLEOTIDE SEQUENCE [LARGE SCALE GENOMIC DNA]</scope>
    <source>
        <strain evidence="1 2">Tiberius</strain>
    </source>
</reference>
<proteinExistence type="predicted"/>
<protein>
    <submittedName>
        <fullName evidence="1">Uncharacterized protein</fullName>
    </submittedName>
</protein>
<name>K7YLX8_BDEBC</name>
<dbReference type="AlphaFoldDB" id="K7YLX8"/>
<accession>K7YLX8</accession>
<dbReference type="HOGENOM" id="CLU_3196574_0_0_7"/>
<organism evidence="1 2">
    <name type="scientific">Bdellovibrio bacteriovorus str. Tiberius</name>
    <dbReference type="NCBI Taxonomy" id="1069642"/>
    <lineage>
        <taxon>Bacteria</taxon>
        <taxon>Pseudomonadati</taxon>
        <taxon>Bdellovibrionota</taxon>
        <taxon>Bdellovibrionia</taxon>
        <taxon>Bdellovibrionales</taxon>
        <taxon>Pseudobdellovibrionaceae</taxon>
        <taxon>Bdellovibrio</taxon>
    </lineage>
</organism>
<dbReference type="KEGG" id="bbat:Bdt_1096"/>